<dbReference type="SUPFAM" id="SSF53822">
    <property type="entry name" value="Periplasmic binding protein-like I"/>
    <property type="match status" value="1"/>
</dbReference>
<dbReference type="Pfam" id="PF04392">
    <property type="entry name" value="ABC_sub_bind"/>
    <property type="match status" value="1"/>
</dbReference>
<dbReference type="PANTHER" id="PTHR35271">
    <property type="entry name" value="ABC TRANSPORTER, SUBSTRATE-BINDING LIPOPROTEIN-RELATED"/>
    <property type="match status" value="1"/>
</dbReference>
<dbReference type="InterPro" id="IPR007487">
    <property type="entry name" value="ABC_transpt-TYRBP-like"/>
</dbReference>
<sequence length="337" mass="35036">MGMDRRAFLGLAGAGLGGTVLLAACSQIGGNKRVKGPTIGMLQFIDAAPPNSVRKGFMAALAKAGYVEGKSLNVIQKDAAGELANTTLVAKQFVGAPVDLFLAIGTPPLQAAMQVAPATLPVVFCYCSNPWGAGAGTPPGGVGQHKPNVVGTIGTNPVGKELDLAREVDPNLSTVGLIYNPGEPNSEFEAKVLLQEAARRGIRVETQPVANSGEVLQAAQALAEDKVGAFVKIGDYATIQAFSSICKVGLERKIPVYSVDPPDIDLPGCLGVIGWSYYDDGFAAGELAVRVLKGESPAKMAFEPLTKTELLLNRTTAKAIDVTLSEPLLQRANKVVG</sequence>
<proteinExistence type="predicted"/>
<dbReference type="STRING" id="1910958.BTM30_06815"/>
<evidence type="ECO:0000313" key="2">
    <source>
        <dbReference type="Proteomes" id="UP000240206"/>
    </source>
</evidence>
<dbReference type="InterPro" id="IPR028082">
    <property type="entry name" value="Peripla_BP_I"/>
</dbReference>
<dbReference type="Proteomes" id="UP000240206">
    <property type="component" value="Unassembled WGS sequence"/>
</dbReference>
<name>A0A2P7EF75_9SYNE</name>
<accession>A0A2P7EF75</accession>
<dbReference type="CDD" id="cd06325">
    <property type="entry name" value="PBP1_ABC_unchar_transporter"/>
    <property type="match status" value="1"/>
</dbReference>
<gene>
    <name evidence="1" type="ORF">C7K08_05750</name>
</gene>
<keyword evidence="2" id="KW-1185">Reference proteome</keyword>
<evidence type="ECO:0000313" key="1">
    <source>
        <dbReference type="EMBL" id="PSI01887.1"/>
    </source>
</evidence>
<organism evidence="1 2">
    <name type="scientific">Synechococcus lacustris str. Tous</name>
    <dbReference type="NCBI Taxonomy" id="1910958"/>
    <lineage>
        <taxon>Bacteria</taxon>
        <taxon>Bacillati</taxon>
        <taxon>Cyanobacteriota</taxon>
        <taxon>Cyanophyceae</taxon>
        <taxon>Synechococcales</taxon>
        <taxon>Synechococcaceae</taxon>
        <taxon>Synechococcus</taxon>
    </lineage>
</organism>
<dbReference type="EMBL" id="PXVC01000017">
    <property type="protein sequence ID" value="PSI01887.1"/>
    <property type="molecule type" value="Genomic_DNA"/>
</dbReference>
<dbReference type="AlphaFoldDB" id="A0A2P7EF75"/>
<comment type="caution">
    <text evidence="1">The sequence shown here is derived from an EMBL/GenBank/DDBJ whole genome shotgun (WGS) entry which is preliminary data.</text>
</comment>
<dbReference type="Gene3D" id="3.40.50.2300">
    <property type="match status" value="2"/>
</dbReference>
<dbReference type="PANTHER" id="PTHR35271:SF1">
    <property type="entry name" value="ABC TRANSPORTER, SUBSTRATE-BINDING LIPOPROTEIN"/>
    <property type="match status" value="1"/>
</dbReference>
<reference evidence="2" key="1">
    <citation type="submission" date="2018-03" db="EMBL/GenBank/DDBJ databases">
        <title>Ecological and genomic features of two cosmopolitan and abundant freshwater picocyanobacteria.</title>
        <authorList>
            <person name="Cabello-Yeves P.J."/>
            <person name="Picazo A."/>
            <person name="Camacho A."/>
            <person name="Callieri C."/>
            <person name="Rosselli R."/>
            <person name="Roda-Garcia J."/>
            <person name="Coutinho F.H."/>
            <person name="Rodriguez-Valera F."/>
        </authorList>
    </citation>
    <scope>NUCLEOTIDE SEQUENCE [LARGE SCALE GENOMIC DNA]</scope>
    <source>
        <strain evidence="2">Tous</strain>
    </source>
</reference>
<dbReference type="PROSITE" id="PS51257">
    <property type="entry name" value="PROKAR_LIPOPROTEIN"/>
    <property type="match status" value="1"/>
</dbReference>
<protein>
    <submittedName>
        <fullName evidence="1">ABC transporter substrate-binding protein</fullName>
    </submittedName>
</protein>